<dbReference type="AlphaFoldDB" id="A0A4U5W482"/>
<dbReference type="EMBL" id="SZNQ01000003">
    <property type="protein sequence ID" value="TKS96118.1"/>
    <property type="molecule type" value="Genomic_DNA"/>
</dbReference>
<keyword evidence="1" id="KW-0732">Signal</keyword>
<keyword evidence="3" id="KW-1185">Reference proteome</keyword>
<reference evidence="2 3" key="1">
    <citation type="submission" date="2019-04" db="EMBL/GenBank/DDBJ databases">
        <title>Streptomyces lasaliensis sp. nov., an Actinomycete isolated from soil which produces the polyether antibiotic lasalocid.</title>
        <authorList>
            <person name="Erwin G."/>
            <person name="Haber C."/>
        </authorList>
    </citation>
    <scope>NUCLEOTIDE SEQUENCE [LARGE SCALE GENOMIC DNA]</scope>
    <source>
        <strain evidence="2 3">X-537</strain>
    </source>
</reference>
<dbReference type="OrthoDB" id="4307966at2"/>
<accession>A0A4U5W482</accession>
<dbReference type="PROSITE" id="PS51257">
    <property type="entry name" value="PROKAR_LIPOPROTEIN"/>
    <property type="match status" value="1"/>
</dbReference>
<evidence type="ECO:0000256" key="1">
    <source>
        <dbReference type="SAM" id="SignalP"/>
    </source>
</evidence>
<feature type="signal peptide" evidence="1">
    <location>
        <begin position="1"/>
        <end position="28"/>
    </location>
</feature>
<evidence type="ECO:0000313" key="2">
    <source>
        <dbReference type="EMBL" id="TKS96118.1"/>
    </source>
</evidence>
<feature type="chain" id="PRO_5039080119" evidence="1">
    <location>
        <begin position="29"/>
        <end position="137"/>
    </location>
</feature>
<dbReference type="RefSeq" id="WP_137311226.1">
    <property type="nucleotide sequence ID" value="NZ_SZNQ01000003.1"/>
</dbReference>
<sequence>MNDRWVARRRAMLLLAAGLLLSGCYVSTDNDRFPEKKVIGRATLTREWTGDGASLVLRDGGSFSASGLKLEYFECALGGVRKKSGDGTWTSLEDSDSTSVLVNFSDGCSATLWAGESDGKTVLWATQADDQEVLILK</sequence>
<name>A0A4U5W482_STRLS</name>
<dbReference type="Proteomes" id="UP000305929">
    <property type="component" value="Unassembled WGS sequence"/>
</dbReference>
<comment type="caution">
    <text evidence="2">The sequence shown here is derived from an EMBL/GenBank/DDBJ whole genome shotgun (WGS) entry which is preliminary data.</text>
</comment>
<organism evidence="2 3">
    <name type="scientific">Streptomyces lasalocidi</name>
    <name type="common">Streptomyces lasaliensis</name>
    <dbReference type="NCBI Taxonomy" id="324833"/>
    <lineage>
        <taxon>Bacteria</taxon>
        <taxon>Bacillati</taxon>
        <taxon>Actinomycetota</taxon>
        <taxon>Actinomycetes</taxon>
        <taxon>Kitasatosporales</taxon>
        <taxon>Streptomycetaceae</taxon>
        <taxon>Streptomyces</taxon>
    </lineage>
</organism>
<protein>
    <submittedName>
        <fullName evidence="2">Uncharacterized protein</fullName>
    </submittedName>
</protein>
<proteinExistence type="predicted"/>
<evidence type="ECO:0000313" key="3">
    <source>
        <dbReference type="Proteomes" id="UP000305929"/>
    </source>
</evidence>
<gene>
    <name evidence="2" type="ORF">E4U91_35670</name>
</gene>